<gene>
    <name evidence="2" type="ORF">JTE90_015585</name>
</gene>
<evidence type="ECO:0000313" key="3">
    <source>
        <dbReference type="Proteomes" id="UP000827092"/>
    </source>
</evidence>
<proteinExistence type="predicted"/>
<reference evidence="2 3" key="1">
    <citation type="journal article" date="2022" name="Nat. Ecol. Evol.">
        <title>A masculinizing supergene underlies an exaggerated male reproductive morph in a spider.</title>
        <authorList>
            <person name="Hendrickx F."/>
            <person name="De Corte Z."/>
            <person name="Sonet G."/>
            <person name="Van Belleghem S.M."/>
            <person name="Kostlbacher S."/>
            <person name="Vangestel C."/>
        </authorList>
    </citation>
    <scope>NUCLEOTIDE SEQUENCE [LARGE SCALE GENOMIC DNA]</scope>
    <source>
        <strain evidence="2">W744_W776</strain>
    </source>
</reference>
<sequence length="297" mass="33111">MRLNSMSASYPEGNFGGNQLLDGSISLTPLDPDLTIVCTSEPLRTLHQSLPLASSCPGIVHHLSVPTCALKLRHFHKWKRGGSPVRPAREERGSRMRPTSAGLYFHFAAGLIQDPLTRAHVRLLGPCFRRVRFVLRRSKNFTSSVAITNAPVCSSYHYLVFRNQQNRTEVLFHYSMHHCSGVTPALSTLILFKVKLCAVNRDNPVRSSRETGWLVLERAVTAVRRTARLELRSNYELLTATTLIYAIGASVTAAAGTWLALQLIIAKGFRVYSFHYGVSKESRIVIFRHYLPVPGSG</sequence>
<protein>
    <submittedName>
        <fullName evidence="2">Uncharacterized protein</fullName>
    </submittedName>
</protein>
<dbReference type="EMBL" id="JAFNEN010003595">
    <property type="protein sequence ID" value="KAG8171748.1"/>
    <property type="molecule type" value="Genomic_DNA"/>
</dbReference>
<dbReference type="Proteomes" id="UP000827092">
    <property type="component" value="Unassembled WGS sequence"/>
</dbReference>
<keyword evidence="1" id="KW-1133">Transmembrane helix</keyword>
<dbReference type="AlphaFoldDB" id="A0AAV6TJ95"/>
<organism evidence="2 3">
    <name type="scientific">Oedothorax gibbosus</name>
    <dbReference type="NCBI Taxonomy" id="931172"/>
    <lineage>
        <taxon>Eukaryota</taxon>
        <taxon>Metazoa</taxon>
        <taxon>Ecdysozoa</taxon>
        <taxon>Arthropoda</taxon>
        <taxon>Chelicerata</taxon>
        <taxon>Arachnida</taxon>
        <taxon>Araneae</taxon>
        <taxon>Araneomorphae</taxon>
        <taxon>Entelegynae</taxon>
        <taxon>Araneoidea</taxon>
        <taxon>Linyphiidae</taxon>
        <taxon>Erigoninae</taxon>
        <taxon>Oedothorax</taxon>
    </lineage>
</organism>
<accession>A0AAV6TJ95</accession>
<comment type="caution">
    <text evidence="2">The sequence shown here is derived from an EMBL/GenBank/DDBJ whole genome shotgun (WGS) entry which is preliminary data.</text>
</comment>
<keyword evidence="3" id="KW-1185">Reference proteome</keyword>
<feature type="transmembrane region" description="Helical" evidence="1">
    <location>
        <begin position="243"/>
        <end position="265"/>
    </location>
</feature>
<evidence type="ECO:0000313" key="2">
    <source>
        <dbReference type="EMBL" id="KAG8171748.1"/>
    </source>
</evidence>
<keyword evidence="1" id="KW-0472">Membrane</keyword>
<keyword evidence="1" id="KW-0812">Transmembrane</keyword>
<name>A0AAV6TJ95_9ARAC</name>
<evidence type="ECO:0000256" key="1">
    <source>
        <dbReference type="SAM" id="Phobius"/>
    </source>
</evidence>